<keyword evidence="2" id="KW-1185">Reference proteome</keyword>
<evidence type="ECO:0000313" key="2">
    <source>
        <dbReference type="Proteomes" id="UP000633509"/>
    </source>
</evidence>
<protein>
    <submittedName>
        <fullName evidence="1">Uncharacterized protein</fullName>
    </submittedName>
</protein>
<organism evidence="1 2">
    <name type="scientific">Nonomuraea angiospora</name>
    <dbReference type="NCBI Taxonomy" id="46172"/>
    <lineage>
        <taxon>Bacteria</taxon>
        <taxon>Bacillati</taxon>
        <taxon>Actinomycetota</taxon>
        <taxon>Actinomycetes</taxon>
        <taxon>Streptosporangiales</taxon>
        <taxon>Streptosporangiaceae</taxon>
        <taxon>Nonomuraea</taxon>
    </lineage>
</organism>
<proteinExistence type="predicted"/>
<dbReference type="Proteomes" id="UP000633509">
    <property type="component" value="Unassembled WGS sequence"/>
</dbReference>
<dbReference type="EMBL" id="JADBEK010000001">
    <property type="protein sequence ID" value="MBE1586978.1"/>
    <property type="molecule type" value="Genomic_DNA"/>
</dbReference>
<comment type="caution">
    <text evidence="1">The sequence shown here is derived from an EMBL/GenBank/DDBJ whole genome shotgun (WGS) entry which is preliminary data.</text>
</comment>
<reference evidence="1 2" key="1">
    <citation type="submission" date="2020-10" db="EMBL/GenBank/DDBJ databases">
        <title>Sequencing the genomes of 1000 actinobacteria strains.</title>
        <authorList>
            <person name="Klenk H.-P."/>
        </authorList>
    </citation>
    <scope>NUCLEOTIDE SEQUENCE [LARGE SCALE GENOMIC DNA]</scope>
    <source>
        <strain evidence="1 2">DSM 43173</strain>
    </source>
</reference>
<dbReference type="RefSeq" id="WP_192787454.1">
    <property type="nucleotide sequence ID" value="NZ_JADBEK010000001.1"/>
</dbReference>
<accession>A0ABR9M388</accession>
<sequence length="70" mass="7185">MVPPGKAAAMYRVLAKIPNITVEENATDGDGRKGLGVVLDLGTAGKGSKQWSSRLRPSPCAVDAAAVHLA</sequence>
<gene>
    <name evidence="1" type="ORF">H4W80_005236</name>
</gene>
<name>A0ABR9M388_9ACTN</name>
<evidence type="ECO:0000313" key="1">
    <source>
        <dbReference type="EMBL" id="MBE1586978.1"/>
    </source>
</evidence>